<organism evidence="1 2">
    <name type="scientific">Chenopodium quinoa</name>
    <name type="common">Quinoa</name>
    <dbReference type="NCBI Taxonomy" id="63459"/>
    <lineage>
        <taxon>Eukaryota</taxon>
        <taxon>Viridiplantae</taxon>
        <taxon>Streptophyta</taxon>
        <taxon>Embryophyta</taxon>
        <taxon>Tracheophyta</taxon>
        <taxon>Spermatophyta</taxon>
        <taxon>Magnoliopsida</taxon>
        <taxon>eudicotyledons</taxon>
        <taxon>Gunneridae</taxon>
        <taxon>Pentapetalae</taxon>
        <taxon>Caryophyllales</taxon>
        <taxon>Chenopodiaceae</taxon>
        <taxon>Chenopodioideae</taxon>
        <taxon>Atripliceae</taxon>
        <taxon>Chenopodium</taxon>
    </lineage>
</organism>
<accession>A0A803LM21</accession>
<reference evidence="1" key="2">
    <citation type="submission" date="2021-03" db="UniProtKB">
        <authorList>
            <consortium name="EnsemblPlants"/>
        </authorList>
    </citation>
    <scope>IDENTIFICATION</scope>
</reference>
<dbReference type="EnsemblPlants" id="AUR62015332-RA">
    <property type="protein sequence ID" value="AUR62015332-RA:cds"/>
    <property type="gene ID" value="AUR62015332"/>
</dbReference>
<evidence type="ECO:0008006" key="3">
    <source>
        <dbReference type="Google" id="ProtNLM"/>
    </source>
</evidence>
<proteinExistence type="predicted"/>
<dbReference type="SUPFAM" id="SSF56219">
    <property type="entry name" value="DNase I-like"/>
    <property type="match status" value="1"/>
</dbReference>
<dbReference type="AlphaFoldDB" id="A0A803LM21"/>
<protein>
    <recommendedName>
        <fullName evidence="3">Endonuclease/exonuclease/phosphatase domain-containing protein</fullName>
    </recommendedName>
</protein>
<dbReference type="PANTHER" id="PTHR33710:SF79">
    <property type="entry name" value="OS06G0205337 PROTEIN"/>
    <property type="match status" value="1"/>
</dbReference>
<evidence type="ECO:0000313" key="2">
    <source>
        <dbReference type="Proteomes" id="UP000596660"/>
    </source>
</evidence>
<dbReference type="InterPro" id="IPR036691">
    <property type="entry name" value="Endo/exonu/phosph_ase_sf"/>
</dbReference>
<dbReference type="Gene3D" id="3.60.10.10">
    <property type="entry name" value="Endonuclease/exonuclease/phosphatase"/>
    <property type="match status" value="1"/>
</dbReference>
<dbReference type="Proteomes" id="UP000596660">
    <property type="component" value="Unplaced"/>
</dbReference>
<keyword evidence="2" id="KW-1185">Reference proteome</keyword>
<name>A0A803LM21_CHEQI</name>
<evidence type="ECO:0000313" key="1">
    <source>
        <dbReference type="EnsemblPlants" id="AUR62015332-RA:cds"/>
    </source>
</evidence>
<dbReference type="Gramene" id="AUR62015332-RA">
    <property type="protein sequence ID" value="AUR62015332-RA:cds"/>
    <property type="gene ID" value="AUR62015332"/>
</dbReference>
<dbReference type="PANTHER" id="PTHR33710">
    <property type="entry name" value="BNAC02G09200D PROTEIN"/>
    <property type="match status" value="1"/>
</dbReference>
<reference evidence="1" key="1">
    <citation type="journal article" date="2017" name="Nature">
        <title>The genome of Chenopodium quinoa.</title>
        <authorList>
            <person name="Jarvis D.E."/>
            <person name="Ho Y.S."/>
            <person name="Lightfoot D.J."/>
            <person name="Schmoeckel S.M."/>
            <person name="Li B."/>
            <person name="Borm T.J.A."/>
            <person name="Ohyanagi H."/>
            <person name="Mineta K."/>
            <person name="Michell C.T."/>
            <person name="Saber N."/>
            <person name="Kharbatia N.M."/>
            <person name="Rupper R.R."/>
            <person name="Sharp A.R."/>
            <person name="Dally N."/>
            <person name="Boughton B.A."/>
            <person name="Woo Y.H."/>
            <person name="Gao G."/>
            <person name="Schijlen E.G.W.M."/>
            <person name="Guo X."/>
            <person name="Momin A.A."/>
            <person name="Negrao S."/>
            <person name="Al-Babili S."/>
            <person name="Gehring C."/>
            <person name="Roessner U."/>
            <person name="Jung C."/>
            <person name="Murphy K."/>
            <person name="Arold S.T."/>
            <person name="Gojobori T."/>
            <person name="van der Linden C.G."/>
            <person name="van Loo E.N."/>
            <person name="Jellen E.N."/>
            <person name="Maughan P.J."/>
            <person name="Tester M."/>
        </authorList>
    </citation>
    <scope>NUCLEOTIDE SEQUENCE [LARGE SCALE GENOMIC DNA]</scope>
    <source>
        <strain evidence="1">cv. PI 614886</strain>
    </source>
</reference>
<sequence>MFALKKRKWSCVRSPVKGFGASELPKVPYIASLVRSNYVDIVFLAETMVSVQYVENKLASLACSGYVGVDLEGLSGGLFLFWFSPILVEPLLVSPQVKLCKIVENLVIKHVPVMQVADRFTVWSDISDIIASYMNFLLIGDFNQVDSVPDKVGGNPDIQGRYDFIQWRLDMGLIDIPFSGPAFTWTNGRTMADPTFERLDKAYATSLWLHDRLATSVQHQPILFSNHAAIILCDSLPAGRCKRPYWIENWCLHGSEVADMVQSIFMTYIPGSHMFSLSKKLCFFDIAYWLGVFLIRSCGVLIRKRWWLRMEKIAEARDAFLFWKQRAKVKWDAFGEEHTRLLFSVVQARKRRNTITGLQDNAGAWVMDVGSIRTLALDFFQLPL</sequence>